<feature type="transmembrane region" description="Helical" evidence="1">
    <location>
        <begin position="362"/>
        <end position="387"/>
    </location>
</feature>
<dbReference type="AlphaFoldDB" id="A0A5E4VGN6"/>
<keyword evidence="1" id="KW-0812">Transmembrane</keyword>
<keyword evidence="1" id="KW-0472">Membrane</keyword>
<dbReference type="Proteomes" id="UP000383971">
    <property type="component" value="Unassembled WGS sequence"/>
</dbReference>
<feature type="transmembrane region" description="Helical" evidence="1">
    <location>
        <begin position="106"/>
        <end position="127"/>
    </location>
</feature>
<feature type="transmembrane region" description="Helical" evidence="1">
    <location>
        <begin position="421"/>
        <end position="441"/>
    </location>
</feature>
<proteinExistence type="predicted"/>
<sequence>MAGIGFELRKILRRDTLTSTLAAYGYAGIISAGPLILSILGILLIGLMSLSVVQPPGLIVQFQVSVTYLIAFSLIVTGILQLSFTRFLSDRLFERRPDLVLPNYNAVALVTTVGTGVLGLILALTVFRDLSTGYRLLMLTGFVIVSNIWIGVLFLTSVKQYRAVLAIFFVGYGVTVVSAVLLNGEGLEGLLGGFVIGHLILLLGMVCLIHRNYRTDDYLLWQVFDRRYSYPSLMFVGLLFNLGIWLDKLMFWFYPVTGQNVIGPLRASVIYDLPVFLSYLCVIPGMAVFLLRIETDFVEYYDQFYNAVRTGGTLKYIEESRDMMVRSVRTGLYEILKIQAVVTLLIFAFGDKLLRLIGISVLYLPLLHIDVISASLQVLFLGILNIFFYLDRRWTVLALTAAMVVANGVFTWGTLMLGPNTYGYGFALALLVVVVVAMQLLDRRLDALEYETYMLQQQR</sequence>
<evidence type="ECO:0000313" key="2">
    <source>
        <dbReference type="EMBL" id="VVE11477.1"/>
    </source>
</evidence>
<dbReference type="InterPro" id="IPR031617">
    <property type="entry name" value="PelG"/>
</dbReference>
<dbReference type="RefSeq" id="WP_150585320.1">
    <property type="nucleotide sequence ID" value="NZ_CABPSE010000008.1"/>
</dbReference>
<accession>A0A5E4VGN6</accession>
<feature type="transmembrane region" description="Helical" evidence="1">
    <location>
        <begin position="394"/>
        <end position="415"/>
    </location>
</feature>
<feature type="transmembrane region" description="Helical" evidence="1">
    <location>
        <begin position="273"/>
        <end position="291"/>
    </location>
</feature>
<feature type="transmembrane region" description="Helical" evidence="1">
    <location>
        <begin position="163"/>
        <end position="184"/>
    </location>
</feature>
<dbReference type="EMBL" id="CABPSE010000008">
    <property type="protein sequence ID" value="VVE11477.1"/>
    <property type="molecule type" value="Genomic_DNA"/>
</dbReference>
<feature type="transmembrane region" description="Helical" evidence="1">
    <location>
        <begin position="21"/>
        <end position="46"/>
    </location>
</feature>
<evidence type="ECO:0000313" key="3">
    <source>
        <dbReference type="Proteomes" id="UP000383971"/>
    </source>
</evidence>
<feature type="transmembrane region" description="Helical" evidence="1">
    <location>
        <begin position="230"/>
        <end position="253"/>
    </location>
</feature>
<reference evidence="2 3" key="1">
    <citation type="submission" date="2019-08" db="EMBL/GenBank/DDBJ databases">
        <authorList>
            <person name="Peeters C."/>
        </authorList>
    </citation>
    <scope>NUCLEOTIDE SEQUENCE [LARGE SCALE GENOMIC DNA]</scope>
    <source>
        <strain evidence="2 3">LMG 31111</strain>
    </source>
</reference>
<feature type="transmembrane region" description="Helical" evidence="1">
    <location>
        <begin position="66"/>
        <end position="85"/>
    </location>
</feature>
<feature type="transmembrane region" description="Helical" evidence="1">
    <location>
        <begin position="190"/>
        <end position="209"/>
    </location>
</feature>
<name>A0A5E4VGN6_9BURK</name>
<evidence type="ECO:0000256" key="1">
    <source>
        <dbReference type="SAM" id="Phobius"/>
    </source>
</evidence>
<organism evidence="2 3">
    <name type="scientific">Pandoraea communis</name>
    <dbReference type="NCBI Taxonomy" id="2508297"/>
    <lineage>
        <taxon>Bacteria</taxon>
        <taxon>Pseudomonadati</taxon>
        <taxon>Pseudomonadota</taxon>
        <taxon>Betaproteobacteria</taxon>
        <taxon>Burkholderiales</taxon>
        <taxon>Burkholderiaceae</taxon>
        <taxon>Pandoraea</taxon>
    </lineage>
</organism>
<keyword evidence="3" id="KW-1185">Reference proteome</keyword>
<keyword evidence="1" id="KW-1133">Transmembrane helix</keyword>
<gene>
    <name evidence="2" type="ORF">PCO31111_02680</name>
</gene>
<keyword evidence="2" id="KW-0418">Kinase</keyword>
<feature type="transmembrane region" description="Helical" evidence="1">
    <location>
        <begin position="331"/>
        <end position="350"/>
    </location>
</feature>
<protein>
    <submittedName>
        <fullName evidence="2">Histidine kinase</fullName>
    </submittedName>
</protein>
<keyword evidence="2" id="KW-0808">Transferase</keyword>
<feature type="transmembrane region" description="Helical" evidence="1">
    <location>
        <begin position="133"/>
        <end position="156"/>
    </location>
</feature>
<dbReference type="Pfam" id="PF16933">
    <property type="entry name" value="PelG"/>
    <property type="match status" value="1"/>
</dbReference>
<dbReference type="GO" id="GO:0016301">
    <property type="term" value="F:kinase activity"/>
    <property type="evidence" value="ECO:0007669"/>
    <property type="project" value="UniProtKB-KW"/>
</dbReference>